<accession>A0A8J6LJ62</accession>
<reference evidence="2" key="2">
    <citation type="submission" date="2021-08" db="EMBL/GenBank/DDBJ databases">
        <authorList>
            <person name="Eriksson T."/>
        </authorList>
    </citation>
    <scope>NUCLEOTIDE SEQUENCE</scope>
    <source>
        <strain evidence="2">Stoneville</strain>
        <tissue evidence="2">Whole head</tissue>
    </source>
</reference>
<name>A0A8J6LJ62_TENMO</name>
<dbReference type="Proteomes" id="UP000719412">
    <property type="component" value="Unassembled WGS sequence"/>
</dbReference>
<dbReference type="AlphaFoldDB" id="A0A8J6LJ62"/>
<dbReference type="EMBL" id="JABDTM020010874">
    <property type="protein sequence ID" value="KAH0820762.1"/>
    <property type="molecule type" value="Genomic_DNA"/>
</dbReference>
<evidence type="ECO:0000256" key="1">
    <source>
        <dbReference type="SAM" id="SignalP"/>
    </source>
</evidence>
<organism evidence="2 3">
    <name type="scientific">Tenebrio molitor</name>
    <name type="common">Yellow mealworm beetle</name>
    <dbReference type="NCBI Taxonomy" id="7067"/>
    <lineage>
        <taxon>Eukaryota</taxon>
        <taxon>Metazoa</taxon>
        <taxon>Ecdysozoa</taxon>
        <taxon>Arthropoda</taxon>
        <taxon>Hexapoda</taxon>
        <taxon>Insecta</taxon>
        <taxon>Pterygota</taxon>
        <taxon>Neoptera</taxon>
        <taxon>Endopterygota</taxon>
        <taxon>Coleoptera</taxon>
        <taxon>Polyphaga</taxon>
        <taxon>Cucujiformia</taxon>
        <taxon>Tenebrionidae</taxon>
        <taxon>Tenebrio</taxon>
    </lineage>
</organism>
<evidence type="ECO:0000313" key="3">
    <source>
        <dbReference type="Proteomes" id="UP000719412"/>
    </source>
</evidence>
<protein>
    <submittedName>
        <fullName evidence="2">Uncharacterized protein</fullName>
    </submittedName>
</protein>
<feature type="signal peptide" evidence="1">
    <location>
        <begin position="1"/>
        <end position="17"/>
    </location>
</feature>
<proteinExistence type="predicted"/>
<reference evidence="2" key="1">
    <citation type="journal article" date="2020" name="J Insects Food Feed">
        <title>The yellow mealworm (Tenebrio molitor) genome: a resource for the emerging insects as food and feed industry.</title>
        <authorList>
            <person name="Eriksson T."/>
            <person name="Andere A."/>
            <person name="Kelstrup H."/>
            <person name="Emery V."/>
            <person name="Picard C."/>
        </authorList>
    </citation>
    <scope>NUCLEOTIDE SEQUENCE</scope>
    <source>
        <strain evidence="2">Stoneville</strain>
        <tissue evidence="2">Whole head</tissue>
    </source>
</reference>
<keyword evidence="3" id="KW-1185">Reference proteome</keyword>
<evidence type="ECO:0000313" key="2">
    <source>
        <dbReference type="EMBL" id="KAH0820762.1"/>
    </source>
</evidence>
<comment type="caution">
    <text evidence="2">The sequence shown here is derived from an EMBL/GenBank/DDBJ whole genome shotgun (WGS) entry which is preliminary data.</text>
</comment>
<dbReference type="InterPro" id="IPR008993">
    <property type="entry name" value="TIMP-like_OB-fold"/>
</dbReference>
<keyword evidence="1" id="KW-0732">Signal</keyword>
<gene>
    <name evidence="2" type="ORF">GEV33_002030</name>
</gene>
<feature type="chain" id="PRO_5035319712" evidence="1">
    <location>
        <begin position="18"/>
        <end position="336"/>
    </location>
</feature>
<sequence length="336" mass="38536">MLRIYLVLSTLWLHIYANNRHGFLARRQISANPVFLPRCKYDEHIIKSEDKLQKQIDLANFVFTGKVTSDIRYHDNDTIVFTVYVKRYFKNNAGLKDNQEVRVLKTLYDGEGVKCRQVLRYRYTAIFIGRKPQKLQEADVHLTISPVPVTLTNLDRVSAATKEGFIDLLISHYGVVFSMVSIPFKSDEVHLHRRCVRTYSVNAPKDIFFNTPYLRDHLTLIKNQGRKHIEDNTVAELITAEESFGSVQARTSCCVLEEAVKGSYCGGNGTKCHYRSDEVPEAQLYSSVVPSFKGACFTCSYEKGRRGLGWCNSGFQNHPLSSLRRRDGQYRSRPAY</sequence>
<dbReference type="Gene3D" id="2.40.50.120">
    <property type="match status" value="1"/>
</dbReference>